<feature type="region of interest" description="Disordered" evidence="1">
    <location>
        <begin position="83"/>
        <end position="115"/>
    </location>
</feature>
<reference evidence="3 4" key="1">
    <citation type="journal article" date="2014" name="Front. Genet.">
        <title>Genome and metabolic network of "Candidatus Phaeomarinobacter ectocarpi" Ec32, a new candidate genus of Alphaproteobacteria frequently associated with brown algae.</title>
        <authorList>
            <person name="Dittami S.M."/>
            <person name="Barbeyron T."/>
            <person name="Boyen C."/>
            <person name="Cambefort J."/>
            <person name="Collet G."/>
            <person name="Delage L."/>
            <person name="Gobet A."/>
            <person name="Groisillier A."/>
            <person name="Leblanc C."/>
            <person name="Michel G."/>
            <person name="Scornet D."/>
            <person name="Siegel A."/>
            <person name="Tapia J.E."/>
            <person name="Tonon T."/>
        </authorList>
    </citation>
    <scope>NUCLEOTIDE SEQUENCE [LARGE SCALE GENOMIC DNA]</scope>
    <source>
        <strain evidence="3 4">Ec32</strain>
    </source>
</reference>
<feature type="transmembrane region" description="Helical" evidence="2">
    <location>
        <begin position="6"/>
        <end position="39"/>
    </location>
</feature>
<dbReference type="AlphaFoldDB" id="X5MGF7"/>
<keyword evidence="2" id="KW-0472">Membrane</keyword>
<dbReference type="OrthoDB" id="9957100at2"/>
<evidence type="ECO:0000256" key="2">
    <source>
        <dbReference type="SAM" id="Phobius"/>
    </source>
</evidence>
<evidence type="ECO:0000313" key="4">
    <source>
        <dbReference type="Proteomes" id="UP000032160"/>
    </source>
</evidence>
<protein>
    <submittedName>
        <fullName evidence="3">Uncharacterized protein</fullName>
    </submittedName>
</protein>
<proteinExistence type="predicted"/>
<dbReference type="Proteomes" id="UP000032160">
    <property type="component" value="Chromosome I"/>
</dbReference>
<keyword evidence="2" id="KW-1133">Transmembrane helix</keyword>
<name>X5MGF7_9HYPH</name>
<dbReference type="KEGG" id="pect:BN1012_Phect2336"/>
<dbReference type="EMBL" id="HG966617">
    <property type="protein sequence ID" value="CDO60549.1"/>
    <property type="molecule type" value="Genomic_DNA"/>
</dbReference>
<keyword evidence="4" id="KW-1185">Reference proteome</keyword>
<accession>X5MGF7</accession>
<evidence type="ECO:0000313" key="3">
    <source>
        <dbReference type="EMBL" id="CDO60549.1"/>
    </source>
</evidence>
<feature type="compositionally biased region" description="Basic residues" evidence="1">
    <location>
        <begin position="88"/>
        <end position="99"/>
    </location>
</feature>
<dbReference type="HOGENOM" id="CLU_2104551_0_0_5"/>
<dbReference type="STRING" id="1458461.BN1012_Phect2336"/>
<organism evidence="3 4">
    <name type="scientific">Candidatus Phaeomarinibacter ectocarpi</name>
    <dbReference type="NCBI Taxonomy" id="1458461"/>
    <lineage>
        <taxon>Bacteria</taxon>
        <taxon>Pseudomonadati</taxon>
        <taxon>Pseudomonadota</taxon>
        <taxon>Alphaproteobacteria</taxon>
        <taxon>Hyphomicrobiales</taxon>
        <taxon>Parvibaculaceae</taxon>
        <taxon>Candidatus Phaeomarinibacter</taxon>
    </lineage>
</organism>
<sequence length="115" mass="12815">MITLGWLLLIPGLIFVVLPPPFAFGIFMVLPGIAILVAYSKGMRRLIQGIRARFRAVDTALKAIETRVPDLLGRSLKRTNPSAIGRALRQKRRQKRRHSDKVTTISSETDTSPHG</sequence>
<feature type="compositionally biased region" description="Polar residues" evidence="1">
    <location>
        <begin position="102"/>
        <end position="115"/>
    </location>
</feature>
<keyword evidence="2" id="KW-0812">Transmembrane</keyword>
<evidence type="ECO:0000256" key="1">
    <source>
        <dbReference type="SAM" id="MobiDB-lite"/>
    </source>
</evidence>
<dbReference type="RefSeq" id="WP_043948568.1">
    <property type="nucleotide sequence ID" value="NZ_HG966617.1"/>
</dbReference>
<gene>
    <name evidence="3" type="ORF">BN1012_Phect2336</name>
</gene>